<feature type="domain" description="YchJ-like middle NTF2-like" evidence="1">
    <location>
        <begin position="30"/>
        <end position="129"/>
    </location>
</feature>
<dbReference type="SUPFAM" id="SSF103642">
    <property type="entry name" value="Sec-C motif"/>
    <property type="match status" value="1"/>
</dbReference>
<organism evidence="2 3">
    <name type="scientific">Varunaivibrio sulfuroxidans</name>
    <dbReference type="NCBI Taxonomy" id="1773489"/>
    <lineage>
        <taxon>Bacteria</taxon>
        <taxon>Pseudomonadati</taxon>
        <taxon>Pseudomonadota</taxon>
        <taxon>Alphaproteobacteria</taxon>
        <taxon>Rhodospirillales</taxon>
        <taxon>Magnetovibrionaceae</taxon>
        <taxon>Varunaivibrio</taxon>
    </lineage>
</organism>
<accession>A0A4R3JBJ3</accession>
<dbReference type="OrthoDB" id="21421at2"/>
<dbReference type="RefSeq" id="WP_132938922.1">
    <property type="nucleotide sequence ID" value="NZ_CP119676.1"/>
</dbReference>
<dbReference type="Pfam" id="PF02810">
    <property type="entry name" value="SEC-C"/>
    <property type="match status" value="1"/>
</dbReference>
<dbReference type="SUPFAM" id="SSF54427">
    <property type="entry name" value="NTF2-like"/>
    <property type="match status" value="1"/>
</dbReference>
<evidence type="ECO:0000259" key="1">
    <source>
        <dbReference type="Pfam" id="PF17775"/>
    </source>
</evidence>
<sequence>MTTTKCPCGSGILMRDCCGAILDGRTKAETAEAMMRARYTAHVVGDFDFVANTHAAEVKKTYNKSAAQAQAETMQWVGLEIMETVEGGAGDDEGVVTFGARFMQDGVLNMHRERSNFRRENGVWVYVDGKINPQIEPRRIEKVGRNAPCPCGSGKKYKKCCGA</sequence>
<dbReference type="EMBL" id="SLZW01000005">
    <property type="protein sequence ID" value="TCS62456.1"/>
    <property type="molecule type" value="Genomic_DNA"/>
</dbReference>
<proteinExistence type="predicted"/>
<dbReference type="Proteomes" id="UP000295304">
    <property type="component" value="Unassembled WGS sequence"/>
</dbReference>
<dbReference type="Pfam" id="PF17775">
    <property type="entry name" value="YchJ_M-like"/>
    <property type="match status" value="1"/>
</dbReference>
<keyword evidence="3" id="KW-1185">Reference proteome</keyword>
<dbReference type="InterPro" id="IPR048469">
    <property type="entry name" value="YchJ-like_M"/>
</dbReference>
<dbReference type="PANTHER" id="PTHR33747:SF1">
    <property type="entry name" value="ADENYLATE CYCLASE-ASSOCIATED CAP C-TERMINAL DOMAIN-CONTAINING PROTEIN"/>
    <property type="match status" value="1"/>
</dbReference>
<dbReference type="PANTHER" id="PTHR33747">
    <property type="entry name" value="UPF0225 PROTEIN SCO1677"/>
    <property type="match status" value="1"/>
</dbReference>
<dbReference type="AlphaFoldDB" id="A0A4R3JBJ3"/>
<name>A0A4R3JBJ3_9PROT</name>
<gene>
    <name evidence="2" type="ORF">EDD55_1051</name>
</gene>
<dbReference type="Gene3D" id="3.10.450.50">
    <property type="match status" value="1"/>
</dbReference>
<comment type="caution">
    <text evidence="2">The sequence shown here is derived from an EMBL/GenBank/DDBJ whole genome shotgun (WGS) entry which is preliminary data.</text>
</comment>
<protein>
    <submittedName>
        <fullName evidence="2">SEC-C motif-containing protein</fullName>
    </submittedName>
</protein>
<evidence type="ECO:0000313" key="2">
    <source>
        <dbReference type="EMBL" id="TCS62456.1"/>
    </source>
</evidence>
<dbReference type="InterPro" id="IPR004027">
    <property type="entry name" value="SEC_C_motif"/>
</dbReference>
<dbReference type="InterPro" id="IPR032710">
    <property type="entry name" value="NTF2-like_dom_sf"/>
</dbReference>
<reference evidence="2 3" key="1">
    <citation type="submission" date="2019-03" db="EMBL/GenBank/DDBJ databases">
        <title>Genomic Encyclopedia of Type Strains, Phase IV (KMG-IV): sequencing the most valuable type-strain genomes for metagenomic binning, comparative biology and taxonomic classification.</title>
        <authorList>
            <person name="Goeker M."/>
        </authorList>
    </citation>
    <scope>NUCLEOTIDE SEQUENCE [LARGE SCALE GENOMIC DNA]</scope>
    <source>
        <strain evidence="2 3">DSM 101688</strain>
    </source>
</reference>
<evidence type="ECO:0000313" key="3">
    <source>
        <dbReference type="Proteomes" id="UP000295304"/>
    </source>
</evidence>